<sequence>MAIAPKTTIVFAIKMMMYLYWDFSIGFLRLCIMFIASREPNVIWNARSPNVRNFS</sequence>
<keyword evidence="1" id="KW-0812">Transmembrane</keyword>
<name>A0A5B0KVE0_9PROT</name>
<evidence type="ECO:0000313" key="2">
    <source>
        <dbReference type="EMBL" id="KAA1056572.1"/>
    </source>
</evidence>
<dbReference type="Proteomes" id="UP000325333">
    <property type="component" value="Unassembled WGS sequence"/>
</dbReference>
<dbReference type="AlphaFoldDB" id="A0A5B0KVE0"/>
<keyword evidence="1" id="KW-1133">Transmembrane helix</keyword>
<reference evidence="2 3" key="1">
    <citation type="submission" date="2019-07" db="EMBL/GenBank/DDBJ databases">
        <title>Genome sequencing of the stress-tolerant strain Azospirillum brasilense Az19.</title>
        <authorList>
            <person name="Maroniche G.A."/>
            <person name="Garcia J.E."/>
            <person name="Pagnussat L."/>
            <person name="Amenta M."/>
            <person name="Creus C.M."/>
        </authorList>
    </citation>
    <scope>NUCLEOTIDE SEQUENCE [LARGE SCALE GENOMIC DNA]</scope>
    <source>
        <strain evidence="2 3">Az19</strain>
    </source>
</reference>
<organism evidence="2 3">
    <name type="scientific">Azospirillum argentinense</name>
    <dbReference type="NCBI Taxonomy" id="2970906"/>
    <lineage>
        <taxon>Bacteria</taxon>
        <taxon>Pseudomonadati</taxon>
        <taxon>Pseudomonadota</taxon>
        <taxon>Alphaproteobacteria</taxon>
        <taxon>Rhodospirillales</taxon>
        <taxon>Azospirillaceae</taxon>
        <taxon>Azospirillum</taxon>
    </lineage>
</organism>
<proteinExistence type="predicted"/>
<protein>
    <submittedName>
        <fullName evidence="2">Uncharacterized protein</fullName>
    </submittedName>
</protein>
<dbReference type="EMBL" id="VEWN01000004">
    <property type="protein sequence ID" value="KAA1056572.1"/>
    <property type="molecule type" value="Genomic_DNA"/>
</dbReference>
<keyword evidence="1" id="KW-0472">Membrane</keyword>
<evidence type="ECO:0000256" key="1">
    <source>
        <dbReference type="SAM" id="Phobius"/>
    </source>
</evidence>
<comment type="caution">
    <text evidence="2">The sequence shown here is derived from an EMBL/GenBank/DDBJ whole genome shotgun (WGS) entry which is preliminary data.</text>
</comment>
<gene>
    <name evidence="2" type="ORF">FH063_004720</name>
</gene>
<accession>A0A5B0KVE0</accession>
<evidence type="ECO:0000313" key="3">
    <source>
        <dbReference type="Proteomes" id="UP000325333"/>
    </source>
</evidence>
<feature type="transmembrane region" description="Helical" evidence="1">
    <location>
        <begin position="18"/>
        <end position="37"/>
    </location>
</feature>